<dbReference type="Proteomes" id="UP000294933">
    <property type="component" value="Unassembled WGS sequence"/>
</dbReference>
<dbReference type="VEuPathDB" id="FungiDB:BD410DRAFT_46833"/>
<evidence type="ECO:0000313" key="8">
    <source>
        <dbReference type="Proteomes" id="UP000294933"/>
    </source>
</evidence>
<keyword evidence="4" id="KW-0378">Hydrolase</keyword>
<evidence type="ECO:0000256" key="2">
    <source>
        <dbReference type="ARBA" id="ARBA00022670"/>
    </source>
</evidence>
<dbReference type="GO" id="GO:0008239">
    <property type="term" value="F:dipeptidyl-peptidase activity"/>
    <property type="evidence" value="ECO:0007669"/>
    <property type="project" value="TreeGrafter"/>
</dbReference>
<dbReference type="EMBL" id="ML170156">
    <property type="protein sequence ID" value="TDL29923.1"/>
    <property type="molecule type" value="Genomic_DNA"/>
</dbReference>
<evidence type="ECO:0000256" key="1">
    <source>
        <dbReference type="ARBA" id="ARBA00011079"/>
    </source>
</evidence>
<organism evidence="7 8">
    <name type="scientific">Rickenella mellea</name>
    <dbReference type="NCBI Taxonomy" id="50990"/>
    <lineage>
        <taxon>Eukaryota</taxon>
        <taxon>Fungi</taxon>
        <taxon>Dikarya</taxon>
        <taxon>Basidiomycota</taxon>
        <taxon>Agaricomycotina</taxon>
        <taxon>Agaricomycetes</taxon>
        <taxon>Hymenochaetales</taxon>
        <taxon>Rickenellaceae</taxon>
        <taxon>Rickenella</taxon>
    </lineage>
</organism>
<protein>
    <submittedName>
        <fullName evidence="7">Peptidase S28</fullName>
    </submittedName>
</protein>
<keyword evidence="3 6" id="KW-0732">Signal</keyword>
<dbReference type="InterPro" id="IPR029058">
    <property type="entry name" value="AB_hydrolase_fold"/>
</dbReference>
<dbReference type="OrthoDB" id="1735038at2759"/>
<keyword evidence="2" id="KW-0645">Protease</keyword>
<comment type="similarity">
    <text evidence="1">Belongs to the peptidase S28 family.</text>
</comment>
<evidence type="ECO:0000313" key="7">
    <source>
        <dbReference type="EMBL" id="TDL29923.1"/>
    </source>
</evidence>
<evidence type="ECO:0000256" key="5">
    <source>
        <dbReference type="ARBA" id="ARBA00023180"/>
    </source>
</evidence>
<dbReference type="PANTHER" id="PTHR11010">
    <property type="entry name" value="PROTEASE S28 PRO-X CARBOXYPEPTIDASE-RELATED"/>
    <property type="match status" value="1"/>
</dbReference>
<accession>A0A4R5XFN0</accession>
<dbReference type="GO" id="GO:0070008">
    <property type="term" value="F:serine-type exopeptidase activity"/>
    <property type="evidence" value="ECO:0007669"/>
    <property type="project" value="InterPro"/>
</dbReference>
<dbReference type="Gene3D" id="3.40.50.1820">
    <property type="entry name" value="alpha/beta hydrolase"/>
    <property type="match status" value="2"/>
</dbReference>
<dbReference type="AlphaFoldDB" id="A0A4R5XFN0"/>
<evidence type="ECO:0000256" key="3">
    <source>
        <dbReference type="ARBA" id="ARBA00022729"/>
    </source>
</evidence>
<sequence length="557" mass="60672">MRAPFLLLGVASCALAALPDGRPHGNMAPSAAIPRVSIPKDTPVTSQNGTTLPAYSTVYRFKQLIDHNNPSLGTFNQRYWHTYEFYQAGGPIILFTPGEIAADGYYGYLTNTTINGMIAQQQHGATIVLEHRFFGTSNPKSDLSAQSLKLLTVQQAINDLAYFAQNVVLPMPGGNQVTPDKAPWILMGGSYSGALTSWTMVNKPGIFWAGYASSAVVQAITPFWQYFDPIRQFMPQNCSADVQAVTAYVDQVLNGNSTTAITQLKSVFGLSGLSHSDDFAGALRNNLWEWQSLQPDSGTGGAFQAFCDKLEVKNGVSAPASGWGLNTALQAWGNYWNQSYYTALCGGSDAETCLGTYDVVDEPFWTDPTLGNAARSWSWLVCNELGFFQDGAPTNQPTLVSRIIQPAYDLRQCAHWFPSQFPNAAAQMPNTTVTNTRYQGWNVAVDRLFFANGKRDPWRDATVSSDFYTRQSTSMQPIAVSDGFHCSDMSKKNAMDATVAAVQTQALASMKTWLGQWKPNGTISTSVVPFVQSHPSSSPSPSVAVPKRVNVWLKSSG</sequence>
<dbReference type="Pfam" id="PF05577">
    <property type="entry name" value="Peptidase_S28"/>
    <property type="match status" value="1"/>
</dbReference>
<feature type="chain" id="PRO_5020655095" evidence="6">
    <location>
        <begin position="17"/>
        <end position="557"/>
    </location>
</feature>
<gene>
    <name evidence="7" type="ORF">BD410DRAFT_46833</name>
</gene>
<keyword evidence="8" id="KW-1185">Reference proteome</keyword>
<proteinExistence type="inferred from homology"/>
<evidence type="ECO:0000256" key="4">
    <source>
        <dbReference type="ARBA" id="ARBA00022801"/>
    </source>
</evidence>
<dbReference type="SUPFAM" id="SSF53474">
    <property type="entry name" value="alpha/beta-Hydrolases"/>
    <property type="match status" value="1"/>
</dbReference>
<dbReference type="GO" id="GO:0006508">
    <property type="term" value="P:proteolysis"/>
    <property type="evidence" value="ECO:0007669"/>
    <property type="project" value="UniProtKB-KW"/>
</dbReference>
<evidence type="ECO:0000256" key="6">
    <source>
        <dbReference type="SAM" id="SignalP"/>
    </source>
</evidence>
<dbReference type="InterPro" id="IPR008758">
    <property type="entry name" value="Peptidase_S28"/>
</dbReference>
<keyword evidence="5" id="KW-0325">Glycoprotein</keyword>
<dbReference type="PANTHER" id="PTHR11010:SF23">
    <property type="entry name" value="SERINE PEPTIDASE"/>
    <property type="match status" value="1"/>
</dbReference>
<feature type="signal peptide" evidence="6">
    <location>
        <begin position="1"/>
        <end position="16"/>
    </location>
</feature>
<reference evidence="7 8" key="1">
    <citation type="submission" date="2018-06" db="EMBL/GenBank/DDBJ databases">
        <title>A transcriptomic atlas of mushroom development highlights an independent origin of complex multicellularity.</title>
        <authorList>
            <consortium name="DOE Joint Genome Institute"/>
            <person name="Krizsan K."/>
            <person name="Almasi E."/>
            <person name="Merenyi Z."/>
            <person name="Sahu N."/>
            <person name="Viragh M."/>
            <person name="Koszo T."/>
            <person name="Mondo S."/>
            <person name="Kiss B."/>
            <person name="Balint B."/>
            <person name="Kues U."/>
            <person name="Barry K."/>
            <person name="Hegedus J.C."/>
            <person name="Henrissat B."/>
            <person name="Johnson J."/>
            <person name="Lipzen A."/>
            <person name="Ohm R."/>
            <person name="Nagy I."/>
            <person name="Pangilinan J."/>
            <person name="Yan J."/>
            <person name="Xiong Y."/>
            <person name="Grigoriev I.V."/>
            <person name="Hibbett D.S."/>
            <person name="Nagy L.G."/>
        </authorList>
    </citation>
    <scope>NUCLEOTIDE SEQUENCE [LARGE SCALE GENOMIC DNA]</scope>
    <source>
        <strain evidence="7 8">SZMC22713</strain>
    </source>
</reference>
<name>A0A4R5XFN0_9AGAM</name>